<keyword evidence="4 7" id="KW-0238">DNA-binding</keyword>
<evidence type="ECO:0000259" key="9">
    <source>
        <dbReference type="PROSITE" id="PS51755"/>
    </source>
</evidence>
<dbReference type="AlphaFoldDB" id="A0A3E2TFN4"/>
<dbReference type="InterPro" id="IPR036388">
    <property type="entry name" value="WH-like_DNA-bd_sf"/>
</dbReference>
<dbReference type="PROSITE" id="PS50110">
    <property type="entry name" value="RESPONSE_REGULATORY"/>
    <property type="match status" value="1"/>
</dbReference>
<keyword evidence="11" id="KW-1185">Reference proteome</keyword>
<evidence type="ECO:0000256" key="7">
    <source>
        <dbReference type="PROSITE-ProRule" id="PRU01091"/>
    </source>
</evidence>
<keyword evidence="2" id="KW-0902">Two-component regulatory system</keyword>
<name>A0A3E2TFN4_9FIRM</name>
<keyword evidence="3" id="KW-0805">Transcription regulation</keyword>
<reference evidence="10 11" key="1">
    <citation type="submission" date="2018-08" db="EMBL/GenBank/DDBJ databases">
        <title>A genome reference for cultivated species of the human gut microbiota.</title>
        <authorList>
            <person name="Zou Y."/>
            <person name="Xue W."/>
            <person name="Luo G."/>
        </authorList>
    </citation>
    <scope>NUCLEOTIDE SEQUENCE [LARGE SCALE GENOMIC DNA]</scope>
    <source>
        <strain evidence="10 11">OF01-3</strain>
    </source>
</reference>
<dbReference type="CDD" id="cd00383">
    <property type="entry name" value="trans_reg_C"/>
    <property type="match status" value="1"/>
</dbReference>
<dbReference type="PANTHER" id="PTHR48111:SF22">
    <property type="entry name" value="REGULATOR OF RPOS"/>
    <property type="match status" value="1"/>
</dbReference>
<dbReference type="Proteomes" id="UP000261011">
    <property type="component" value="Unassembled WGS sequence"/>
</dbReference>
<dbReference type="EMBL" id="QVEU01000010">
    <property type="protein sequence ID" value="RGB74568.1"/>
    <property type="molecule type" value="Genomic_DNA"/>
</dbReference>
<gene>
    <name evidence="10" type="ORF">DXA39_08435</name>
</gene>
<dbReference type="GO" id="GO:0005829">
    <property type="term" value="C:cytosol"/>
    <property type="evidence" value="ECO:0007669"/>
    <property type="project" value="TreeGrafter"/>
</dbReference>
<dbReference type="PANTHER" id="PTHR48111">
    <property type="entry name" value="REGULATOR OF RPOS"/>
    <property type="match status" value="1"/>
</dbReference>
<evidence type="ECO:0000256" key="2">
    <source>
        <dbReference type="ARBA" id="ARBA00023012"/>
    </source>
</evidence>
<comment type="caution">
    <text evidence="10">The sequence shown here is derived from an EMBL/GenBank/DDBJ whole genome shotgun (WGS) entry which is preliminary data.</text>
</comment>
<feature type="modified residue" description="4-aspartylphosphate" evidence="6">
    <location>
        <position position="51"/>
    </location>
</feature>
<dbReference type="Gene3D" id="1.10.10.10">
    <property type="entry name" value="Winged helix-like DNA-binding domain superfamily/Winged helix DNA-binding domain"/>
    <property type="match status" value="1"/>
</dbReference>
<organism evidence="10 11">
    <name type="scientific">Anaerococcus nagyae</name>
    <dbReference type="NCBI Taxonomy" id="1755241"/>
    <lineage>
        <taxon>Bacteria</taxon>
        <taxon>Bacillati</taxon>
        <taxon>Bacillota</taxon>
        <taxon>Tissierellia</taxon>
        <taxon>Tissierellales</taxon>
        <taxon>Peptoniphilaceae</taxon>
        <taxon>Anaerococcus</taxon>
    </lineage>
</organism>
<dbReference type="SUPFAM" id="SSF52172">
    <property type="entry name" value="CheY-like"/>
    <property type="match status" value="1"/>
</dbReference>
<dbReference type="RefSeq" id="WP_117522278.1">
    <property type="nucleotide sequence ID" value="NZ_AP031484.1"/>
</dbReference>
<keyword evidence="1 6" id="KW-0597">Phosphoprotein</keyword>
<dbReference type="GO" id="GO:0000976">
    <property type="term" value="F:transcription cis-regulatory region binding"/>
    <property type="evidence" value="ECO:0007669"/>
    <property type="project" value="TreeGrafter"/>
</dbReference>
<evidence type="ECO:0000313" key="10">
    <source>
        <dbReference type="EMBL" id="RGB74568.1"/>
    </source>
</evidence>
<feature type="DNA-binding region" description="OmpR/PhoB-type" evidence="7">
    <location>
        <begin position="124"/>
        <end position="222"/>
    </location>
</feature>
<evidence type="ECO:0000256" key="3">
    <source>
        <dbReference type="ARBA" id="ARBA00023015"/>
    </source>
</evidence>
<dbReference type="InterPro" id="IPR001789">
    <property type="entry name" value="Sig_transdc_resp-reg_receiver"/>
</dbReference>
<dbReference type="Gene3D" id="6.10.250.690">
    <property type="match status" value="1"/>
</dbReference>
<accession>A0A3E2TFN4</accession>
<dbReference type="InterPro" id="IPR039420">
    <property type="entry name" value="WalR-like"/>
</dbReference>
<dbReference type="SMART" id="SM00862">
    <property type="entry name" value="Trans_reg_C"/>
    <property type="match status" value="1"/>
</dbReference>
<feature type="domain" description="OmpR/PhoB-type" evidence="9">
    <location>
        <begin position="124"/>
        <end position="222"/>
    </location>
</feature>
<dbReference type="Pfam" id="PF00072">
    <property type="entry name" value="Response_reg"/>
    <property type="match status" value="1"/>
</dbReference>
<dbReference type="PROSITE" id="PS51755">
    <property type="entry name" value="OMPR_PHOB"/>
    <property type="match status" value="1"/>
</dbReference>
<dbReference type="InterPro" id="IPR011006">
    <property type="entry name" value="CheY-like_superfamily"/>
</dbReference>
<dbReference type="OrthoDB" id="9790442at2"/>
<keyword evidence="5" id="KW-0804">Transcription</keyword>
<evidence type="ECO:0000256" key="4">
    <source>
        <dbReference type="ARBA" id="ARBA00023125"/>
    </source>
</evidence>
<evidence type="ECO:0000256" key="6">
    <source>
        <dbReference type="PROSITE-ProRule" id="PRU00169"/>
    </source>
</evidence>
<dbReference type="SMART" id="SM00448">
    <property type="entry name" value="REC"/>
    <property type="match status" value="1"/>
</dbReference>
<protein>
    <submittedName>
        <fullName evidence="10">DNA-binding response regulator</fullName>
    </submittedName>
</protein>
<dbReference type="GO" id="GO:0006355">
    <property type="term" value="P:regulation of DNA-templated transcription"/>
    <property type="evidence" value="ECO:0007669"/>
    <property type="project" value="InterPro"/>
</dbReference>
<proteinExistence type="predicted"/>
<dbReference type="Gene3D" id="3.40.50.2300">
    <property type="match status" value="1"/>
</dbReference>
<dbReference type="Pfam" id="PF00486">
    <property type="entry name" value="Trans_reg_C"/>
    <property type="match status" value="1"/>
</dbReference>
<sequence>MRVLVVEDDLDLIDLLEEGLTMYGYAVDKAYDGEEAIDMAYVESYDVIVLDINLPKKDGFEVLKEVRKNDQEVNIIMLTARSDIDDRVKGLDYGANDYMVKPFDLKELDARMRALLRRKSVTESNIIEACGMKFDTTTREAYVGDTKLNLTLKETGILEYLFLNQEKYVSSEELIDHVWDSNADSFSNSVRVHMSSLRKKIKEVSGENKIENVIGKGYRIYEE</sequence>
<evidence type="ECO:0000259" key="8">
    <source>
        <dbReference type="PROSITE" id="PS50110"/>
    </source>
</evidence>
<feature type="domain" description="Response regulatory" evidence="8">
    <location>
        <begin position="2"/>
        <end position="116"/>
    </location>
</feature>
<dbReference type="GO" id="GO:0032993">
    <property type="term" value="C:protein-DNA complex"/>
    <property type="evidence" value="ECO:0007669"/>
    <property type="project" value="TreeGrafter"/>
</dbReference>
<dbReference type="FunFam" id="3.40.50.2300:FF:000002">
    <property type="entry name" value="DNA-binding response regulator PhoP"/>
    <property type="match status" value="1"/>
</dbReference>
<evidence type="ECO:0000256" key="1">
    <source>
        <dbReference type="ARBA" id="ARBA00022553"/>
    </source>
</evidence>
<evidence type="ECO:0000256" key="5">
    <source>
        <dbReference type="ARBA" id="ARBA00023163"/>
    </source>
</evidence>
<evidence type="ECO:0000313" key="11">
    <source>
        <dbReference type="Proteomes" id="UP000261011"/>
    </source>
</evidence>
<dbReference type="GO" id="GO:0000156">
    <property type="term" value="F:phosphorelay response regulator activity"/>
    <property type="evidence" value="ECO:0007669"/>
    <property type="project" value="TreeGrafter"/>
</dbReference>
<dbReference type="InterPro" id="IPR001867">
    <property type="entry name" value="OmpR/PhoB-type_DNA-bd"/>
</dbReference>